<dbReference type="Pfam" id="PF10143">
    <property type="entry name" value="PhosphMutase"/>
    <property type="match status" value="1"/>
</dbReference>
<comment type="function">
    <text evidence="2">Catalyzes the interconversion of 2-phosphoglycerate and 3-phosphoglycerate.</text>
</comment>
<feature type="domain" description="Metalloenzyme" evidence="7">
    <location>
        <begin position="1"/>
        <end position="394"/>
    </location>
</feature>
<comment type="similarity">
    <text evidence="4">Belongs to the BPG-independent phosphoglycerate mutase family. A-PGAM subfamily.</text>
</comment>
<dbReference type="PANTHER" id="PTHR31209">
    <property type="entry name" value="COFACTOR-INDEPENDENT PHOSPHOGLYCERATE MUTASE"/>
    <property type="match status" value="1"/>
</dbReference>
<dbReference type="InterPro" id="IPR023665">
    <property type="entry name" value="ApgAM_prokaryotes"/>
</dbReference>
<dbReference type="eggNOG" id="COG3635">
    <property type="taxonomic scope" value="Bacteria"/>
</dbReference>
<dbReference type="GO" id="GO:0006096">
    <property type="term" value="P:glycolytic process"/>
    <property type="evidence" value="ECO:0007669"/>
    <property type="project" value="UniProtKB-KW"/>
</dbReference>
<dbReference type="GO" id="GO:0016301">
    <property type="term" value="F:kinase activity"/>
    <property type="evidence" value="ECO:0007669"/>
    <property type="project" value="UniProtKB-KW"/>
</dbReference>
<dbReference type="InterPro" id="IPR006124">
    <property type="entry name" value="Metalloenzyme"/>
</dbReference>
<keyword evidence="8" id="KW-0808">Transferase</keyword>
<dbReference type="NCBIfam" id="TIGR02535">
    <property type="entry name" value="hyp_Hser_kinase"/>
    <property type="match status" value="1"/>
</dbReference>
<keyword evidence="6 8" id="KW-0413">Isomerase</keyword>
<reference evidence="8 9" key="1">
    <citation type="submission" date="2010-12" db="EMBL/GenBank/DDBJ databases">
        <title>Complete sequence of Desulfurispirillum indicum S5.</title>
        <authorList>
            <consortium name="US DOE Joint Genome Institute"/>
            <person name="Lucas S."/>
            <person name="Copeland A."/>
            <person name="Lapidus A."/>
            <person name="Cheng J.-F."/>
            <person name="Goodwin L."/>
            <person name="Pitluck S."/>
            <person name="Chertkov O."/>
            <person name="Held B."/>
            <person name="Detter J.C."/>
            <person name="Han C."/>
            <person name="Tapia R."/>
            <person name="Land M."/>
            <person name="Hauser L."/>
            <person name="Kyrpides N."/>
            <person name="Ivanova N."/>
            <person name="Mikhailova N."/>
            <person name="Haggblom M."/>
            <person name="Rauschenbach I."/>
            <person name="Bini E."/>
            <person name="Woyke T."/>
        </authorList>
    </citation>
    <scope>NUCLEOTIDE SEQUENCE [LARGE SCALE GENOMIC DNA]</scope>
    <source>
        <strain evidence="9">ATCC BAA-1389 / DSM 22839 / S5</strain>
    </source>
</reference>
<evidence type="ECO:0000259" key="7">
    <source>
        <dbReference type="Pfam" id="PF01676"/>
    </source>
</evidence>
<evidence type="ECO:0000256" key="5">
    <source>
        <dbReference type="ARBA" id="ARBA00023152"/>
    </source>
</evidence>
<protein>
    <submittedName>
        <fullName evidence="8">Proposed homoserine kinase</fullName>
        <ecNumber evidence="8">5.4.2.1</ecNumber>
    </submittedName>
</protein>
<evidence type="ECO:0000313" key="8">
    <source>
        <dbReference type="EMBL" id="ADU65556.1"/>
    </source>
</evidence>
<dbReference type="HOGENOM" id="CLU_034906_2_0_0"/>
<name>E6W298_DESIS</name>
<dbReference type="EMBL" id="CP002432">
    <property type="protein sequence ID" value="ADU65556.1"/>
    <property type="molecule type" value="Genomic_DNA"/>
</dbReference>
<dbReference type="SUPFAM" id="SSF53649">
    <property type="entry name" value="Alkaline phosphatase-like"/>
    <property type="match status" value="1"/>
</dbReference>
<dbReference type="KEGG" id="din:Selin_0816"/>
<evidence type="ECO:0000313" key="9">
    <source>
        <dbReference type="Proteomes" id="UP000002572"/>
    </source>
</evidence>
<dbReference type="GO" id="GO:0046872">
    <property type="term" value="F:metal ion binding"/>
    <property type="evidence" value="ECO:0007669"/>
    <property type="project" value="InterPro"/>
</dbReference>
<evidence type="ECO:0000256" key="1">
    <source>
        <dbReference type="ARBA" id="ARBA00000370"/>
    </source>
</evidence>
<proteinExistence type="inferred from homology"/>
<dbReference type="InterPro" id="IPR017850">
    <property type="entry name" value="Alkaline_phosphatase_core_sf"/>
</dbReference>
<dbReference type="RefSeq" id="WP_013505442.1">
    <property type="nucleotide sequence ID" value="NC_014836.1"/>
</dbReference>
<dbReference type="Proteomes" id="UP000002572">
    <property type="component" value="Chromosome"/>
</dbReference>
<gene>
    <name evidence="8" type="ordered locus">Selin_0816</name>
</gene>
<dbReference type="PANTHER" id="PTHR31209:SF4">
    <property type="entry name" value="2,3-BISPHOSPHOGLYCERATE-INDEPENDENT PHOSPHOGLYCERATE MUTASE"/>
    <property type="match status" value="1"/>
</dbReference>
<dbReference type="InterPro" id="IPR042253">
    <property type="entry name" value="Pglycerate_mutase_ApgM_sf"/>
</dbReference>
<dbReference type="InParanoid" id="E6W298"/>
<dbReference type="Pfam" id="PF01676">
    <property type="entry name" value="Metalloenzyme"/>
    <property type="match status" value="1"/>
</dbReference>
<dbReference type="Gene3D" id="3.30.70.2130">
    <property type="entry name" value="Metalloenzyme domain"/>
    <property type="match status" value="1"/>
</dbReference>
<dbReference type="GO" id="GO:0004619">
    <property type="term" value="F:phosphoglycerate mutase activity"/>
    <property type="evidence" value="ECO:0007669"/>
    <property type="project" value="UniProtKB-EC"/>
</dbReference>
<comment type="pathway">
    <text evidence="3">Carbohydrate degradation.</text>
</comment>
<keyword evidence="8" id="KW-0418">Kinase</keyword>
<keyword evidence="5" id="KW-0324">Glycolysis</keyword>
<keyword evidence="9" id="KW-1185">Reference proteome</keyword>
<evidence type="ECO:0000256" key="4">
    <source>
        <dbReference type="ARBA" id="ARBA00005524"/>
    </source>
</evidence>
<dbReference type="PIRSF" id="PIRSF006392">
    <property type="entry name" value="IPGAM_arch"/>
    <property type="match status" value="1"/>
</dbReference>
<dbReference type="InterPro" id="IPR004456">
    <property type="entry name" value="Pglycerate_mutase_ApgM"/>
</dbReference>
<accession>E6W298</accession>
<evidence type="ECO:0000256" key="3">
    <source>
        <dbReference type="ARBA" id="ARBA00004921"/>
    </source>
</evidence>
<dbReference type="EC" id="5.4.2.1" evidence="8"/>
<sequence>MKHVVFLGDGMSDHPLTALNGKTALQVARTPHMDAMVASGIGGSTLNAPDHLPVGSDICNLGVLGYRLDTGYTGRSPIEAAAMGVELSDTDVAFRCNLVSLKEDNGVMDDFSAGHISTEEACRYIQYLKQHLQNEQFSFFPGVSYRHLVVWHGGMERMVTTPPHDISDQAIAPHLPHGEGAEPVRTLMERSMEILRDCPLNQERARLGKIPVSAIWLWGQGKRPSFQRFTDLYGKRGAMITAVDLMRGVANCIGFRNIHVEGATGWIDTNYEGKAQACIEALADVDLVYIHVESPDESGHAGKLQFKIQAIEDFDAKVVGPVMAHLQSRYHDSFRAVALPDHPTPVEVRTHTRDRVPFAMTGARITPDPCTSYDESLLQCGSVHLHDSTQLMKMLLAIDEQKGS</sequence>
<evidence type="ECO:0000256" key="6">
    <source>
        <dbReference type="ARBA" id="ARBA00023235"/>
    </source>
</evidence>
<dbReference type="OrthoDB" id="9804453at2"/>
<dbReference type="Gene3D" id="3.40.720.10">
    <property type="entry name" value="Alkaline Phosphatase, subunit A"/>
    <property type="match status" value="2"/>
</dbReference>
<dbReference type="NCBIfam" id="TIGR00306">
    <property type="entry name" value="apgM"/>
    <property type="match status" value="1"/>
</dbReference>
<dbReference type="CDD" id="cd16011">
    <property type="entry name" value="iPGM_like"/>
    <property type="match status" value="1"/>
</dbReference>
<dbReference type="NCBIfam" id="NF003242">
    <property type="entry name" value="PRK04200.1"/>
    <property type="match status" value="1"/>
</dbReference>
<dbReference type="STRING" id="653733.Selin_0816"/>
<evidence type="ECO:0000256" key="2">
    <source>
        <dbReference type="ARBA" id="ARBA00002315"/>
    </source>
</evidence>
<comment type="catalytic activity">
    <reaction evidence="1">
        <text>(2R)-2-phosphoglycerate = (2R)-3-phosphoglycerate</text>
        <dbReference type="Rhea" id="RHEA:15901"/>
        <dbReference type="ChEBI" id="CHEBI:58272"/>
        <dbReference type="ChEBI" id="CHEBI:58289"/>
        <dbReference type="EC" id="5.4.2.12"/>
    </reaction>
</comment>
<dbReference type="AlphaFoldDB" id="E6W298"/>
<organism evidence="8 9">
    <name type="scientific">Desulfurispirillum indicum (strain ATCC BAA-1389 / DSM 22839 / S5)</name>
    <dbReference type="NCBI Taxonomy" id="653733"/>
    <lineage>
        <taxon>Bacteria</taxon>
        <taxon>Pseudomonadati</taxon>
        <taxon>Chrysiogenota</taxon>
        <taxon>Chrysiogenia</taxon>
        <taxon>Chrysiogenales</taxon>
        <taxon>Chrysiogenaceae</taxon>
        <taxon>Desulfurispirillum</taxon>
    </lineage>
</organism>